<accession>A0A387G118</accession>
<keyword evidence="2" id="KW-1185">Reference proteome</keyword>
<dbReference type="KEGG" id="rjg:CCGE525_36620"/>
<reference evidence="1 2" key="1">
    <citation type="submission" date="2018-10" db="EMBL/GenBank/DDBJ databases">
        <title>Rhizobium etli, R. leguminosarum and a new Rhizobium genospecies from Phaseolus dumosus.</title>
        <authorList>
            <person name="Ramirez-Puebla S.T."/>
            <person name="Rogel-Hernandez M.A."/>
            <person name="Guerrero G."/>
            <person name="Ormeno-Orrillo E."/>
            <person name="Martinez-Romero J.C."/>
            <person name="Negrete-Yankelevich S."/>
            <person name="Martinez-Romero E."/>
        </authorList>
    </citation>
    <scope>NUCLEOTIDE SEQUENCE [LARGE SCALE GENOMIC DNA]</scope>
    <source>
        <strain evidence="1 2">CCGE525</strain>
        <plasmid evidence="2">prccge525b</plasmid>
    </source>
</reference>
<name>A0A387G118_9HYPH</name>
<organism evidence="1 2">
    <name type="scientific">Rhizobium jaguaris</name>
    <dbReference type="NCBI Taxonomy" id="1312183"/>
    <lineage>
        <taxon>Bacteria</taxon>
        <taxon>Pseudomonadati</taxon>
        <taxon>Pseudomonadota</taxon>
        <taxon>Alphaproteobacteria</taxon>
        <taxon>Hyphomicrobiales</taxon>
        <taxon>Rhizobiaceae</taxon>
        <taxon>Rhizobium/Agrobacterium group</taxon>
        <taxon>Rhizobium</taxon>
    </lineage>
</organism>
<proteinExistence type="predicted"/>
<dbReference type="Proteomes" id="UP000282195">
    <property type="component" value="Plasmid pRCCGE525b"/>
</dbReference>
<dbReference type="AlphaFoldDB" id="A0A387G118"/>
<sequence length="67" mass="7519">MVASPAATRRRIVFASVAVQMVRVERDERFADLIPAAMDAVPFHSLRTACCLPRQEDDARAITRSFQ</sequence>
<evidence type="ECO:0000313" key="2">
    <source>
        <dbReference type="Proteomes" id="UP000282195"/>
    </source>
</evidence>
<evidence type="ECO:0000313" key="1">
    <source>
        <dbReference type="EMBL" id="AYG64243.1"/>
    </source>
</evidence>
<keyword evidence="1" id="KW-0614">Plasmid</keyword>
<gene>
    <name evidence="1" type="ORF">CCGE525_36620</name>
</gene>
<geneLocation type="plasmid" evidence="2">
    <name>prccge525b</name>
</geneLocation>
<protein>
    <submittedName>
        <fullName evidence="1">Uncharacterized protein</fullName>
    </submittedName>
</protein>
<dbReference type="EMBL" id="CP032696">
    <property type="protein sequence ID" value="AYG64243.1"/>
    <property type="molecule type" value="Genomic_DNA"/>
</dbReference>